<dbReference type="STRING" id="448385.sce0571"/>
<dbReference type="EMBL" id="AM746676">
    <property type="protein sequence ID" value="CAN90728.1"/>
    <property type="molecule type" value="Genomic_DNA"/>
</dbReference>
<evidence type="ECO:0000256" key="5">
    <source>
        <dbReference type="ARBA" id="ARBA00022989"/>
    </source>
</evidence>
<dbReference type="eggNOG" id="COG2814">
    <property type="taxonomic scope" value="Bacteria"/>
</dbReference>
<comment type="subcellular location">
    <subcellularLocation>
        <location evidence="1">Cell membrane</location>
        <topology evidence="1">Multi-pass membrane protein</topology>
    </subcellularLocation>
</comment>
<evidence type="ECO:0000256" key="3">
    <source>
        <dbReference type="ARBA" id="ARBA00022475"/>
    </source>
</evidence>
<sequence length="468" mass="49179">MQPLHGAQDAATWRSTPGSSPRHRSLATLAGMRHERRPDSFMATAPAALKPSSPFAAFTSRDFCVYAAARLLATVAYQMQSVAVGYQIYDLTRDPLALGYVGLAQFLPVAGLSLASGHAADRFDRRRILVLCYLTSALAALALFFLARSPSPNLPAIYGVLVLLGTVRAFQGPAGSALLPTLVPTEHFQNAVTWQSTLWQVGAIGGPSLGGLLYALWKAPAPVYLSASLALAAACAGPLAVRAPAGRLERKPPSLATALAGLRYVYRKKVLLASISLDFVAVFLGGAVALLPIYATDVLGVGPQGFGFLRAAPAVGAGLMAVVLAFRPITRRAGPRMLLCVGLFGLAAVVFGLSRSFPLSLVALTVMGAADMVSVVVRMTLEQLATPPEMRGRVSAVNMVFVGASNELGELESGTLARLIGTVPTVVFGGLGTIAVVLLWAWLFPELRAVDRLEDTRATSEEDAAEKA</sequence>
<accession>A9GV98</accession>
<dbReference type="KEGG" id="scl:sce0571"/>
<evidence type="ECO:0000256" key="7">
    <source>
        <dbReference type="ARBA" id="ARBA00038075"/>
    </source>
</evidence>
<feature type="transmembrane region" description="Helical" evidence="10">
    <location>
        <begin position="128"/>
        <end position="147"/>
    </location>
</feature>
<dbReference type="PROSITE" id="PS50850">
    <property type="entry name" value="MFS"/>
    <property type="match status" value="1"/>
</dbReference>
<keyword evidence="4 10" id="KW-0812">Transmembrane</keyword>
<dbReference type="BioCyc" id="SCEL448385:SCE_RS03005-MONOMER"/>
<evidence type="ECO:0000256" key="6">
    <source>
        <dbReference type="ARBA" id="ARBA00023136"/>
    </source>
</evidence>
<dbReference type="InterPro" id="IPR036259">
    <property type="entry name" value="MFS_trans_sf"/>
</dbReference>
<feature type="transmembrane region" description="Helical" evidence="10">
    <location>
        <begin position="307"/>
        <end position="326"/>
    </location>
</feature>
<evidence type="ECO:0000259" key="11">
    <source>
        <dbReference type="PROSITE" id="PS50850"/>
    </source>
</evidence>
<evidence type="ECO:0000256" key="2">
    <source>
        <dbReference type="ARBA" id="ARBA00022448"/>
    </source>
</evidence>
<feature type="transmembrane region" description="Helical" evidence="10">
    <location>
        <begin position="270"/>
        <end position="295"/>
    </location>
</feature>
<dbReference type="HOGENOM" id="CLU_034180_11_0_7"/>
<name>A9GV98_SORC5</name>
<dbReference type="CDD" id="cd06173">
    <property type="entry name" value="MFS_MefA_like"/>
    <property type="match status" value="1"/>
</dbReference>
<evidence type="ECO:0000256" key="10">
    <source>
        <dbReference type="SAM" id="Phobius"/>
    </source>
</evidence>
<comment type="similarity">
    <text evidence="7">Belongs to the major facilitator superfamily. Drug:H(+) antiporter-3 (DHA3) (TC 2.A.1.21) family.</text>
</comment>
<evidence type="ECO:0000256" key="4">
    <source>
        <dbReference type="ARBA" id="ARBA00022692"/>
    </source>
</evidence>
<dbReference type="Pfam" id="PF07690">
    <property type="entry name" value="MFS_1"/>
    <property type="match status" value="1"/>
</dbReference>
<feature type="transmembrane region" description="Helical" evidence="10">
    <location>
        <begin position="338"/>
        <end position="355"/>
    </location>
</feature>
<evidence type="ECO:0000256" key="9">
    <source>
        <dbReference type="SAM" id="MobiDB-lite"/>
    </source>
</evidence>
<dbReference type="PANTHER" id="PTHR23513">
    <property type="entry name" value="INTEGRAL MEMBRANE EFFLUX PROTEIN-RELATED"/>
    <property type="match status" value="1"/>
</dbReference>
<organism evidence="12 13">
    <name type="scientific">Sorangium cellulosum (strain So ce56)</name>
    <name type="common">Polyangium cellulosum (strain So ce56)</name>
    <dbReference type="NCBI Taxonomy" id="448385"/>
    <lineage>
        <taxon>Bacteria</taxon>
        <taxon>Pseudomonadati</taxon>
        <taxon>Myxococcota</taxon>
        <taxon>Polyangia</taxon>
        <taxon>Polyangiales</taxon>
        <taxon>Polyangiaceae</taxon>
        <taxon>Sorangium</taxon>
    </lineage>
</organism>
<dbReference type="AlphaFoldDB" id="A9GV98"/>
<dbReference type="GO" id="GO:0005886">
    <property type="term" value="C:plasma membrane"/>
    <property type="evidence" value="ECO:0007669"/>
    <property type="project" value="UniProtKB-SubCell"/>
</dbReference>
<dbReference type="Proteomes" id="UP000002139">
    <property type="component" value="Chromosome"/>
</dbReference>
<feature type="transmembrane region" description="Helical" evidence="10">
    <location>
        <begin position="97"/>
        <end position="116"/>
    </location>
</feature>
<keyword evidence="13" id="KW-1185">Reference proteome</keyword>
<dbReference type="GO" id="GO:0022857">
    <property type="term" value="F:transmembrane transporter activity"/>
    <property type="evidence" value="ECO:0007669"/>
    <property type="project" value="InterPro"/>
</dbReference>
<dbReference type="Gene3D" id="1.20.1250.20">
    <property type="entry name" value="MFS general substrate transporter like domains"/>
    <property type="match status" value="1"/>
</dbReference>
<proteinExistence type="inferred from homology"/>
<feature type="transmembrane region" description="Helical" evidence="10">
    <location>
        <begin position="223"/>
        <end position="241"/>
    </location>
</feature>
<gene>
    <name evidence="12" type="ordered locus">sce0571</name>
</gene>
<feature type="transmembrane region" description="Helical" evidence="10">
    <location>
        <begin position="419"/>
        <end position="443"/>
    </location>
</feature>
<dbReference type="PANTHER" id="PTHR23513:SF9">
    <property type="entry name" value="ENTEROBACTIN EXPORTER ENTS"/>
    <property type="match status" value="1"/>
</dbReference>
<evidence type="ECO:0000313" key="13">
    <source>
        <dbReference type="Proteomes" id="UP000002139"/>
    </source>
</evidence>
<keyword evidence="2" id="KW-0813">Transport</keyword>
<feature type="domain" description="Major facilitator superfamily (MFS) profile" evidence="11">
    <location>
        <begin position="62"/>
        <end position="448"/>
    </location>
</feature>
<keyword evidence="6 10" id="KW-0472">Membrane</keyword>
<evidence type="ECO:0000313" key="12">
    <source>
        <dbReference type="EMBL" id="CAN90728.1"/>
    </source>
</evidence>
<keyword evidence="3" id="KW-1003">Cell membrane</keyword>
<dbReference type="SUPFAM" id="SSF103473">
    <property type="entry name" value="MFS general substrate transporter"/>
    <property type="match status" value="1"/>
</dbReference>
<evidence type="ECO:0000256" key="8">
    <source>
        <dbReference type="ARBA" id="ARBA00040914"/>
    </source>
</evidence>
<dbReference type="InterPro" id="IPR020846">
    <property type="entry name" value="MFS_dom"/>
</dbReference>
<reference evidence="12 13" key="1">
    <citation type="journal article" date="2007" name="Nat. Biotechnol.">
        <title>Complete genome sequence of the myxobacterium Sorangium cellulosum.</title>
        <authorList>
            <person name="Schneiker S."/>
            <person name="Perlova O."/>
            <person name="Kaiser O."/>
            <person name="Gerth K."/>
            <person name="Alici A."/>
            <person name="Altmeyer M.O."/>
            <person name="Bartels D."/>
            <person name="Bekel T."/>
            <person name="Beyer S."/>
            <person name="Bode E."/>
            <person name="Bode H.B."/>
            <person name="Bolten C.J."/>
            <person name="Choudhuri J.V."/>
            <person name="Doss S."/>
            <person name="Elnakady Y.A."/>
            <person name="Frank B."/>
            <person name="Gaigalat L."/>
            <person name="Goesmann A."/>
            <person name="Groeger C."/>
            <person name="Gross F."/>
            <person name="Jelsbak L."/>
            <person name="Jelsbak L."/>
            <person name="Kalinowski J."/>
            <person name="Kegler C."/>
            <person name="Knauber T."/>
            <person name="Konietzny S."/>
            <person name="Kopp M."/>
            <person name="Krause L."/>
            <person name="Krug D."/>
            <person name="Linke B."/>
            <person name="Mahmud T."/>
            <person name="Martinez-Arias R."/>
            <person name="McHardy A.C."/>
            <person name="Merai M."/>
            <person name="Meyer F."/>
            <person name="Mormann S."/>
            <person name="Munoz-Dorado J."/>
            <person name="Perez J."/>
            <person name="Pradella S."/>
            <person name="Rachid S."/>
            <person name="Raddatz G."/>
            <person name="Rosenau F."/>
            <person name="Rueckert C."/>
            <person name="Sasse F."/>
            <person name="Scharfe M."/>
            <person name="Schuster S.C."/>
            <person name="Suen G."/>
            <person name="Treuner-Lange A."/>
            <person name="Velicer G.J."/>
            <person name="Vorholter F.-J."/>
            <person name="Weissman K.J."/>
            <person name="Welch R.D."/>
            <person name="Wenzel S.C."/>
            <person name="Whitworth D.E."/>
            <person name="Wilhelm S."/>
            <person name="Wittmann C."/>
            <person name="Bloecker H."/>
            <person name="Puehler A."/>
            <person name="Mueller R."/>
        </authorList>
    </citation>
    <scope>NUCLEOTIDE SEQUENCE [LARGE SCALE GENOMIC DNA]</scope>
    <source>
        <strain evidence="13">So ce56</strain>
    </source>
</reference>
<protein>
    <recommendedName>
        <fullName evidence="8">Multidrug efflux pump Tap</fullName>
    </recommendedName>
</protein>
<dbReference type="InterPro" id="IPR011701">
    <property type="entry name" value="MFS"/>
</dbReference>
<keyword evidence="5 10" id="KW-1133">Transmembrane helix</keyword>
<feature type="region of interest" description="Disordered" evidence="9">
    <location>
        <begin position="1"/>
        <end position="24"/>
    </location>
</feature>
<evidence type="ECO:0000256" key="1">
    <source>
        <dbReference type="ARBA" id="ARBA00004651"/>
    </source>
</evidence>